<dbReference type="EMBL" id="CAJNOE010005946">
    <property type="protein sequence ID" value="CAF1521739.1"/>
    <property type="molecule type" value="Genomic_DNA"/>
</dbReference>
<dbReference type="GO" id="GO:0004512">
    <property type="term" value="F:inositol-3-phosphate synthase activity"/>
    <property type="evidence" value="ECO:0007669"/>
    <property type="project" value="InterPro"/>
</dbReference>
<evidence type="ECO:0008006" key="3">
    <source>
        <dbReference type="Google" id="ProtNLM"/>
    </source>
</evidence>
<dbReference type="InterPro" id="IPR002587">
    <property type="entry name" value="Myo-inos-1-P_Synthase"/>
</dbReference>
<proteinExistence type="predicted"/>
<dbReference type="PANTHER" id="PTHR11510">
    <property type="entry name" value="MYO-INOSITOL-1 PHOSPHATE SYNTHASE"/>
    <property type="match status" value="1"/>
</dbReference>
<protein>
    <recommendedName>
        <fullName evidence="3">Inositol-3-phosphate synthase</fullName>
    </recommendedName>
</protein>
<dbReference type="Gene3D" id="3.40.50.720">
    <property type="entry name" value="NAD(P)-binding Rossmann-like Domain"/>
    <property type="match status" value="1"/>
</dbReference>
<feature type="non-terminal residue" evidence="1">
    <location>
        <position position="1"/>
    </location>
</feature>
<comment type="caution">
    <text evidence="1">The sequence shown here is derived from an EMBL/GenBank/DDBJ whole genome shotgun (WGS) entry which is preliminary data.</text>
</comment>
<dbReference type="AlphaFoldDB" id="A0A815UN69"/>
<dbReference type="Proteomes" id="UP000663860">
    <property type="component" value="Unassembled WGS sequence"/>
</dbReference>
<dbReference type="GO" id="GO:0008654">
    <property type="term" value="P:phospholipid biosynthetic process"/>
    <property type="evidence" value="ECO:0007669"/>
    <property type="project" value="InterPro"/>
</dbReference>
<reference evidence="1" key="1">
    <citation type="submission" date="2021-02" db="EMBL/GenBank/DDBJ databases">
        <authorList>
            <person name="Nowell W R."/>
        </authorList>
    </citation>
    <scope>NUCLEOTIDE SEQUENCE</scope>
</reference>
<evidence type="ECO:0000313" key="1">
    <source>
        <dbReference type="EMBL" id="CAF1521739.1"/>
    </source>
</evidence>
<evidence type="ECO:0000313" key="2">
    <source>
        <dbReference type="Proteomes" id="UP000663860"/>
    </source>
</evidence>
<accession>A0A815UN69</accession>
<name>A0A815UN69_9BILA</name>
<dbReference type="GO" id="GO:0006021">
    <property type="term" value="P:inositol biosynthetic process"/>
    <property type="evidence" value="ECO:0007669"/>
    <property type="project" value="InterPro"/>
</dbReference>
<gene>
    <name evidence="1" type="ORF">IZO911_LOCUS45869</name>
</gene>
<organism evidence="1 2">
    <name type="scientific">Adineta steineri</name>
    <dbReference type="NCBI Taxonomy" id="433720"/>
    <lineage>
        <taxon>Eukaryota</taxon>
        <taxon>Metazoa</taxon>
        <taxon>Spiralia</taxon>
        <taxon>Gnathifera</taxon>
        <taxon>Rotifera</taxon>
        <taxon>Eurotatoria</taxon>
        <taxon>Bdelloidea</taxon>
        <taxon>Adinetida</taxon>
        <taxon>Adinetidae</taxon>
        <taxon>Adineta</taxon>
    </lineage>
</organism>
<dbReference type="SUPFAM" id="SSF51735">
    <property type="entry name" value="NAD(P)-binding Rossmann-fold domains"/>
    <property type="match status" value="1"/>
</dbReference>
<dbReference type="InterPro" id="IPR036291">
    <property type="entry name" value="NAD(P)-bd_dom_sf"/>
</dbReference>
<sequence>KRVEIIPRKYQYIFRTKRQVQRTGVMLVGWGGNNGSTFTGATIANRDNITWMRKGKIFQKNLL</sequence>
<dbReference type="Pfam" id="PF07994">
    <property type="entry name" value="NAD_binding_5"/>
    <property type="match status" value="1"/>
</dbReference>